<dbReference type="AlphaFoldDB" id="A0A060Y998"/>
<gene>
    <name evidence="2" type="ORF">GSONMT00011281001</name>
</gene>
<keyword evidence="1" id="KW-0812">Transmembrane</keyword>
<dbReference type="GO" id="GO:0016409">
    <property type="term" value="F:palmitoyltransferase activity"/>
    <property type="evidence" value="ECO:0007669"/>
    <property type="project" value="TreeGrafter"/>
</dbReference>
<accession>A0A060Y998</accession>
<sequence length="131" mass="15412">MLPFTLQCDVFCHHRCLTRHVVLHPQRSWYQTEEEYYLLLFSVAVCGLRFISFSLEHCWRPLEAGGLQQQVYWLTAYSFYHPLFFNGPILTFKDFFQQVRYQAMSCHLQGLPPTGEISGNELSPSRTTSNR</sequence>
<dbReference type="PaxDb" id="8022-A0A060Y998"/>
<name>A0A060Y998_ONCMY</name>
<reference evidence="2" key="2">
    <citation type="submission" date="2014-03" db="EMBL/GenBank/DDBJ databases">
        <authorList>
            <person name="Genoscope - CEA"/>
        </authorList>
    </citation>
    <scope>NUCLEOTIDE SEQUENCE</scope>
</reference>
<dbReference type="Proteomes" id="UP000193380">
    <property type="component" value="Unassembled WGS sequence"/>
</dbReference>
<dbReference type="GO" id="GO:0005783">
    <property type="term" value="C:endoplasmic reticulum"/>
    <property type="evidence" value="ECO:0007669"/>
    <property type="project" value="TreeGrafter"/>
</dbReference>
<dbReference type="InterPro" id="IPR051085">
    <property type="entry name" value="MB_O-acyltransferase"/>
</dbReference>
<protein>
    <submittedName>
        <fullName evidence="2">Uncharacterized protein</fullName>
    </submittedName>
</protein>
<dbReference type="STRING" id="8022.A0A060Y998"/>
<feature type="transmembrane region" description="Helical" evidence="1">
    <location>
        <begin position="36"/>
        <end position="55"/>
    </location>
</feature>
<reference evidence="2" key="1">
    <citation type="journal article" date="2014" name="Nat. Commun.">
        <title>The rainbow trout genome provides novel insights into evolution after whole-genome duplication in vertebrates.</title>
        <authorList>
            <person name="Berthelot C."/>
            <person name="Brunet F."/>
            <person name="Chalopin D."/>
            <person name="Juanchich A."/>
            <person name="Bernard M."/>
            <person name="Noel B."/>
            <person name="Bento P."/>
            <person name="Da Silva C."/>
            <person name="Labadie K."/>
            <person name="Alberti A."/>
            <person name="Aury J.M."/>
            <person name="Louis A."/>
            <person name="Dehais P."/>
            <person name="Bardou P."/>
            <person name="Montfort J."/>
            <person name="Klopp C."/>
            <person name="Cabau C."/>
            <person name="Gaspin C."/>
            <person name="Thorgaard G.H."/>
            <person name="Boussaha M."/>
            <person name="Quillet E."/>
            <person name="Guyomard R."/>
            <person name="Galiana D."/>
            <person name="Bobe J."/>
            <person name="Volff J.N."/>
            <person name="Genet C."/>
            <person name="Wincker P."/>
            <person name="Jaillon O."/>
            <person name="Roest Crollius H."/>
            <person name="Guiguen Y."/>
        </authorList>
    </citation>
    <scope>NUCLEOTIDE SEQUENCE [LARGE SCALE GENOMIC DNA]</scope>
</reference>
<organism evidence="2 3">
    <name type="scientific">Oncorhynchus mykiss</name>
    <name type="common">Rainbow trout</name>
    <name type="synonym">Salmo gairdneri</name>
    <dbReference type="NCBI Taxonomy" id="8022"/>
    <lineage>
        <taxon>Eukaryota</taxon>
        <taxon>Metazoa</taxon>
        <taxon>Chordata</taxon>
        <taxon>Craniata</taxon>
        <taxon>Vertebrata</taxon>
        <taxon>Euteleostomi</taxon>
        <taxon>Actinopterygii</taxon>
        <taxon>Neopterygii</taxon>
        <taxon>Teleostei</taxon>
        <taxon>Protacanthopterygii</taxon>
        <taxon>Salmoniformes</taxon>
        <taxon>Salmonidae</taxon>
        <taxon>Salmoninae</taxon>
        <taxon>Oncorhynchus</taxon>
    </lineage>
</organism>
<keyword evidence="1" id="KW-0472">Membrane</keyword>
<evidence type="ECO:0000313" key="3">
    <source>
        <dbReference type="Proteomes" id="UP000193380"/>
    </source>
</evidence>
<evidence type="ECO:0000313" key="2">
    <source>
        <dbReference type="EMBL" id="CDQ88533.1"/>
    </source>
</evidence>
<dbReference type="PANTHER" id="PTHR13285:SF20">
    <property type="entry name" value="PROTEIN-CYSTEINE N-PALMITOYLTRANSFERASE HHAT"/>
    <property type="match status" value="1"/>
</dbReference>
<evidence type="ECO:0000256" key="1">
    <source>
        <dbReference type="SAM" id="Phobius"/>
    </source>
</evidence>
<dbReference type="PANTHER" id="PTHR13285">
    <property type="entry name" value="ACYLTRANSFERASE"/>
    <property type="match status" value="1"/>
</dbReference>
<proteinExistence type="predicted"/>
<keyword evidence="1" id="KW-1133">Transmembrane helix</keyword>
<dbReference type="EMBL" id="FR908711">
    <property type="protein sequence ID" value="CDQ88533.1"/>
    <property type="molecule type" value="Genomic_DNA"/>
</dbReference>